<proteinExistence type="predicted"/>
<dbReference type="RefSeq" id="WP_379814135.1">
    <property type="nucleotide sequence ID" value="NZ_JBHUDZ010000009.1"/>
</dbReference>
<gene>
    <name evidence="1" type="ORF">ACFSC2_09980</name>
</gene>
<evidence type="ECO:0000313" key="2">
    <source>
        <dbReference type="Proteomes" id="UP001597138"/>
    </source>
</evidence>
<evidence type="ECO:0008006" key="3">
    <source>
        <dbReference type="Google" id="ProtNLM"/>
    </source>
</evidence>
<sequence>MHKITFILTFFLLFSCNKKEALDNDLKKIIIDYQKRYPIPNGDNYKSNRFVYTLFFQVKNKDTIFLLSRSANGLIPEFNGYGVFQDKVLKPTFIYDNKAFSKNFVFERSKNDAANGFYLDLKVLHEACPPIYTYSIKNKNINFNKNRYNLESLGLINTEIMVKFKRLRATE</sequence>
<accession>A0ABW4HCN1</accession>
<keyword evidence="2" id="KW-1185">Reference proteome</keyword>
<evidence type="ECO:0000313" key="1">
    <source>
        <dbReference type="EMBL" id="MFD1603062.1"/>
    </source>
</evidence>
<dbReference type="PROSITE" id="PS51257">
    <property type="entry name" value="PROKAR_LIPOPROTEIN"/>
    <property type="match status" value="1"/>
</dbReference>
<dbReference type="Proteomes" id="UP001597138">
    <property type="component" value="Unassembled WGS sequence"/>
</dbReference>
<reference evidence="2" key="1">
    <citation type="journal article" date="2019" name="Int. J. Syst. Evol. Microbiol.">
        <title>The Global Catalogue of Microorganisms (GCM) 10K type strain sequencing project: providing services to taxonomists for standard genome sequencing and annotation.</title>
        <authorList>
            <consortium name="The Broad Institute Genomics Platform"/>
            <consortium name="The Broad Institute Genome Sequencing Center for Infectious Disease"/>
            <person name="Wu L."/>
            <person name="Ma J."/>
        </authorList>
    </citation>
    <scope>NUCLEOTIDE SEQUENCE [LARGE SCALE GENOMIC DNA]</scope>
    <source>
        <strain evidence="2">CCUG 70865</strain>
    </source>
</reference>
<dbReference type="EMBL" id="JBHUDZ010000009">
    <property type="protein sequence ID" value="MFD1603062.1"/>
    <property type="molecule type" value="Genomic_DNA"/>
</dbReference>
<comment type="caution">
    <text evidence="1">The sequence shown here is derived from an EMBL/GenBank/DDBJ whole genome shotgun (WGS) entry which is preliminary data.</text>
</comment>
<organism evidence="1 2">
    <name type="scientific">Flavobacterium artemisiae</name>
    <dbReference type="NCBI Taxonomy" id="2126556"/>
    <lineage>
        <taxon>Bacteria</taxon>
        <taxon>Pseudomonadati</taxon>
        <taxon>Bacteroidota</taxon>
        <taxon>Flavobacteriia</taxon>
        <taxon>Flavobacteriales</taxon>
        <taxon>Flavobacteriaceae</taxon>
        <taxon>Flavobacterium</taxon>
    </lineage>
</organism>
<name>A0ABW4HCN1_9FLAO</name>
<protein>
    <recommendedName>
        <fullName evidence="3">Lipoprotein</fullName>
    </recommendedName>
</protein>